<comment type="caution">
    <text evidence="1">The sequence shown here is derived from an EMBL/GenBank/DDBJ whole genome shotgun (WGS) entry which is preliminary data.</text>
</comment>
<gene>
    <name evidence="1" type="ORF">D7193_15145</name>
</gene>
<evidence type="ECO:0000313" key="2">
    <source>
        <dbReference type="Proteomes" id="UP000279968"/>
    </source>
</evidence>
<evidence type="ECO:0000313" key="1">
    <source>
        <dbReference type="EMBL" id="RKN55922.1"/>
    </source>
</evidence>
<evidence type="ECO:0008006" key="3">
    <source>
        <dbReference type="Google" id="ProtNLM"/>
    </source>
</evidence>
<name>A0A3B0A5X0_9ACTN</name>
<dbReference type="EMBL" id="RBAN01000002">
    <property type="protein sequence ID" value="RKN55922.1"/>
    <property type="molecule type" value="Genomic_DNA"/>
</dbReference>
<accession>A0A3B0A5X0</accession>
<sequence length="62" mass="6989">MKVERVSVETVRKEIGEWAKQAASGPLDSHKLVGRHSTDSLVVVELDWYRRAREALGDPTDL</sequence>
<dbReference type="OrthoDB" id="9872550at2"/>
<dbReference type="RefSeq" id="WP_120780105.1">
    <property type="nucleotide sequence ID" value="NZ_JBHLUP010000002.1"/>
</dbReference>
<reference evidence="1 2" key="1">
    <citation type="journal article" date="2015" name="Int. J. Syst. Evol. Microbiol.">
        <title>Micromonospora costi sp. nov., isolated from a leaf of Costus speciosus.</title>
        <authorList>
            <person name="Thawai C."/>
        </authorList>
    </citation>
    <scope>NUCLEOTIDE SEQUENCE [LARGE SCALE GENOMIC DNA]</scope>
    <source>
        <strain evidence="1 2">CS1-12</strain>
    </source>
</reference>
<proteinExistence type="predicted"/>
<organism evidence="1 2">
    <name type="scientific">Micromonospora costi</name>
    <dbReference type="NCBI Taxonomy" id="1530042"/>
    <lineage>
        <taxon>Bacteria</taxon>
        <taxon>Bacillati</taxon>
        <taxon>Actinomycetota</taxon>
        <taxon>Actinomycetes</taxon>
        <taxon>Micromonosporales</taxon>
        <taxon>Micromonosporaceae</taxon>
        <taxon>Micromonospora</taxon>
    </lineage>
</organism>
<dbReference type="AlphaFoldDB" id="A0A3B0A5X0"/>
<keyword evidence="2" id="KW-1185">Reference proteome</keyword>
<dbReference type="Proteomes" id="UP000279968">
    <property type="component" value="Unassembled WGS sequence"/>
</dbReference>
<protein>
    <recommendedName>
        <fullName evidence="3">Type II toxin-antitoxin system Phd/YefM family antitoxin</fullName>
    </recommendedName>
</protein>